<evidence type="ECO:0000256" key="6">
    <source>
        <dbReference type="PROSITE-ProRule" id="PRU00169"/>
    </source>
</evidence>
<feature type="DNA-binding region" description="OmpR/PhoB-type" evidence="7">
    <location>
        <begin position="128"/>
        <end position="229"/>
    </location>
</feature>
<sequence length="229" mass="25894">MDKKHVLIIEDDSDAAQVLEAYLQREHFHVSVAGDGSKGMEMVQRLKPDLILLDMMLPGINGTEILSQLRKKSDTPVIMITGMGDATDKIGALRYGADDYIVKPYHPGEVMARVHAVMRRYYYQNHVKESLSFGSLRLDTESMVASVETSADKVQNLELTPTEFSLLATLLRAPTKVFSRQELLEKCLPESEAMERVMDMHIYKLRKKLENAGVTGVLLTIRGFGYRFR</sequence>
<keyword evidence="4 7" id="KW-0238">DNA-binding</keyword>
<dbReference type="FunFam" id="3.40.50.2300:FF:000001">
    <property type="entry name" value="DNA-binding response regulator PhoB"/>
    <property type="match status" value="1"/>
</dbReference>
<dbReference type="RefSeq" id="WP_020439757.1">
    <property type="nucleotide sequence ID" value="NC_021659.1"/>
</dbReference>
<dbReference type="InterPro" id="IPR001867">
    <property type="entry name" value="OmpR/PhoB-type_DNA-bd"/>
</dbReference>
<dbReference type="GO" id="GO:0005829">
    <property type="term" value="C:cytosol"/>
    <property type="evidence" value="ECO:0007669"/>
    <property type="project" value="TreeGrafter"/>
</dbReference>
<protein>
    <submittedName>
        <fullName evidence="10">Chemotaxis protein CheY</fullName>
    </submittedName>
</protein>
<dbReference type="InterPro" id="IPR011006">
    <property type="entry name" value="CheY-like_superfamily"/>
</dbReference>
<dbReference type="EMBL" id="CP006566">
    <property type="protein sequence ID" value="AGP45996.1"/>
    <property type="molecule type" value="Genomic_DNA"/>
</dbReference>
<dbReference type="InterPro" id="IPR039420">
    <property type="entry name" value="WalR-like"/>
</dbReference>
<dbReference type="SMART" id="SM00448">
    <property type="entry name" value="REC"/>
    <property type="match status" value="1"/>
</dbReference>
<dbReference type="GO" id="GO:0032993">
    <property type="term" value="C:protein-DNA complex"/>
    <property type="evidence" value="ECO:0007669"/>
    <property type="project" value="TreeGrafter"/>
</dbReference>
<dbReference type="PANTHER" id="PTHR48111:SF59">
    <property type="entry name" value="TRANSCRIPTIONAL REGULATORY PROTEIN BAER"/>
    <property type="match status" value="1"/>
</dbReference>
<dbReference type="Gene3D" id="6.10.250.690">
    <property type="match status" value="1"/>
</dbReference>
<dbReference type="GO" id="GO:0006355">
    <property type="term" value="P:regulation of DNA-templated transcription"/>
    <property type="evidence" value="ECO:0007669"/>
    <property type="project" value="InterPro"/>
</dbReference>
<keyword evidence="1 6" id="KW-0597">Phosphoprotein</keyword>
<evidence type="ECO:0000256" key="2">
    <source>
        <dbReference type="ARBA" id="ARBA00023012"/>
    </source>
</evidence>
<feature type="domain" description="Response regulatory" evidence="8">
    <location>
        <begin position="5"/>
        <end position="118"/>
    </location>
</feature>
<evidence type="ECO:0000256" key="7">
    <source>
        <dbReference type="PROSITE-ProRule" id="PRU01091"/>
    </source>
</evidence>
<evidence type="ECO:0000313" key="10">
    <source>
        <dbReference type="EMBL" id="AGP45996.1"/>
    </source>
</evidence>
<dbReference type="Proteomes" id="UP000014900">
    <property type="component" value="Chromosome"/>
</dbReference>
<dbReference type="InterPro" id="IPR036388">
    <property type="entry name" value="WH-like_DNA-bd_sf"/>
</dbReference>
<dbReference type="CDD" id="cd00383">
    <property type="entry name" value="trans_reg_C"/>
    <property type="match status" value="1"/>
</dbReference>
<dbReference type="SMART" id="SM00862">
    <property type="entry name" value="Trans_reg_C"/>
    <property type="match status" value="1"/>
</dbReference>
<accession>S4YNB9</accession>
<reference evidence="10 11" key="1">
    <citation type="journal article" date="2013" name="Genome Announc.">
        <title>Genome Sequence of Serratia plymuthica Strain S13, an Endophyte with Germination- and Plant-Growth-Promoting Activity from the Flower of Styrian Oil Pumpkin.</title>
        <authorList>
            <person name="Muller H."/>
            <person name="Furnkranz M."/>
            <person name="Grube M."/>
            <person name="Berg G."/>
        </authorList>
    </citation>
    <scope>NUCLEOTIDE SEQUENCE [LARGE SCALE GENOMIC DNA]</scope>
    <source>
        <strain evidence="10">S13</strain>
    </source>
</reference>
<dbReference type="PANTHER" id="PTHR48111">
    <property type="entry name" value="REGULATOR OF RPOS"/>
    <property type="match status" value="1"/>
</dbReference>
<dbReference type="KEGG" id="sry:M621_21545"/>
<evidence type="ECO:0000256" key="5">
    <source>
        <dbReference type="ARBA" id="ARBA00023163"/>
    </source>
</evidence>
<dbReference type="eggNOG" id="COG0745">
    <property type="taxonomic scope" value="Bacteria"/>
</dbReference>
<dbReference type="Pfam" id="PF00072">
    <property type="entry name" value="Response_reg"/>
    <property type="match status" value="1"/>
</dbReference>
<feature type="domain" description="OmpR/PhoB-type" evidence="9">
    <location>
        <begin position="128"/>
        <end position="229"/>
    </location>
</feature>
<proteinExistence type="predicted"/>
<dbReference type="Pfam" id="PF00486">
    <property type="entry name" value="Trans_reg_C"/>
    <property type="match status" value="1"/>
</dbReference>
<evidence type="ECO:0000256" key="3">
    <source>
        <dbReference type="ARBA" id="ARBA00023015"/>
    </source>
</evidence>
<keyword evidence="3" id="KW-0805">Transcription regulation</keyword>
<feature type="modified residue" description="4-aspartylphosphate" evidence="6">
    <location>
        <position position="54"/>
    </location>
</feature>
<evidence type="ECO:0000256" key="1">
    <source>
        <dbReference type="ARBA" id="ARBA00022553"/>
    </source>
</evidence>
<keyword evidence="5" id="KW-0804">Transcription</keyword>
<keyword evidence="2" id="KW-0902">Two-component regulatory system</keyword>
<dbReference type="SUPFAM" id="SSF52172">
    <property type="entry name" value="CheY-like"/>
    <property type="match status" value="1"/>
</dbReference>
<evidence type="ECO:0000259" key="9">
    <source>
        <dbReference type="PROSITE" id="PS51755"/>
    </source>
</evidence>
<dbReference type="Gene3D" id="1.10.10.10">
    <property type="entry name" value="Winged helix-like DNA-binding domain superfamily/Winged helix DNA-binding domain"/>
    <property type="match status" value="1"/>
</dbReference>
<dbReference type="CDD" id="cd17574">
    <property type="entry name" value="REC_OmpR"/>
    <property type="match status" value="1"/>
</dbReference>
<name>S4YNB9_SERPL</name>
<dbReference type="InterPro" id="IPR001789">
    <property type="entry name" value="Sig_transdc_resp-reg_receiver"/>
</dbReference>
<evidence type="ECO:0000259" key="8">
    <source>
        <dbReference type="PROSITE" id="PS50110"/>
    </source>
</evidence>
<dbReference type="GO" id="GO:0000156">
    <property type="term" value="F:phosphorelay response regulator activity"/>
    <property type="evidence" value="ECO:0007669"/>
    <property type="project" value="TreeGrafter"/>
</dbReference>
<dbReference type="InterPro" id="IPR016032">
    <property type="entry name" value="Sig_transdc_resp-reg_C-effctor"/>
</dbReference>
<dbReference type="Gene3D" id="3.40.50.2300">
    <property type="match status" value="1"/>
</dbReference>
<dbReference type="HOGENOM" id="CLU_000445_30_4_6"/>
<evidence type="ECO:0000313" key="11">
    <source>
        <dbReference type="Proteomes" id="UP000014900"/>
    </source>
</evidence>
<dbReference type="PROSITE" id="PS51755">
    <property type="entry name" value="OMPR_PHOB"/>
    <property type="match status" value="1"/>
</dbReference>
<gene>
    <name evidence="10" type="ORF">M621_21545</name>
</gene>
<organism evidence="10 11">
    <name type="scientific">Serratia plymuthica S13</name>
    <dbReference type="NCBI Taxonomy" id="1348660"/>
    <lineage>
        <taxon>Bacteria</taxon>
        <taxon>Pseudomonadati</taxon>
        <taxon>Pseudomonadota</taxon>
        <taxon>Gammaproteobacteria</taxon>
        <taxon>Enterobacterales</taxon>
        <taxon>Yersiniaceae</taxon>
        <taxon>Serratia</taxon>
    </lineage>
</organism>
<dbReference type="PROSITE" id="PS50110">
    <property type="entry name" value="RESPONSE_REGULATORY"/>
    <property type="match status" value="1"/>
</dbReference>
<dbReference type="GO" id="GO:0000976">
    <property type="term" value="F:transcription cis-regulatory region binding"/>
    <property type="evidence" value="ECO:0007669"/>
    <property type="project" value="TreeGrafter"/>
</dbReference>
<dbReference type="SUPFAM" id="SSF46894">
    <property type="entry name" value="C-terminal effector domain of the bipartite response regulators"/>
    <property type="match status" value="1"/>
</dbReference>
<evidence type="ECO:0000256" key="4">
    <source>
        <dbReference type="ARBA" id="ARBA00023125"/>
    </source>
</evidence>
<dbReference type="AlphaFoldDB" id="S4YNB9"/>